<name>A0ABS3IDN5_9MICO</name>
<dbReference type="PANTHER" id="PTHR42723">
    <property type="entry name" value="CHLOROPHYLL SYNTHASE"/>
    <property type="match status" value="1"/>
</dbReference>
<dbReference type="InterPro" id="IPR044878">
    <property type="entry name" value="UbiA_sf"/>
</dbReference>
<dbReference type="InterPro" id="IPR000537">
    <property type="entry name" value="UbiA_prenyltransferase"/>
</dbReference>
<keyword evidence="4 5" id="KW-0472">Membrane</keyword>
<dbReference type="InterPro" id="IPR050475">
    <property type="entry name" value="Prenyltransferase_related"/>
</dbReference>
<evidence type="ECO:0000256" key="2">
    <source>
        <dbReference type="ARBA" id="ARBA00022692"/>
    </source>
</evidence>
<evidence type="ECO:0000256" key="4">
    <source>
        <dbReference type="ARBA" id="ARBA00023136"/>
    </source>
</evidence>
<comment type="subcellular location">
    <subcellularLocation>
        <location evidence="1">Membrane</location>
        <topology evidence="1">Multi-pass membrane protein</topology>
    </subcellularLocation>
</comment>
<feature type="transmembrane region" description="Helical" evidence="5">
    <location>
        <begin position="243"/>
        <end position="268"/>
    </location>
</feature>
<proteinExistence type="predicted"/>
<dbReference type="Proteomes" id="UP000664617">
    <property type="component" value="Unassembled WGS sequence"/>
</dbReference>
<gene>
    <name evidence="6" type="ORF">J0911_15740</name>
</gene>
<feature type="transmembrane region" description="Helical" evidence="5">
    <location>
        <begin position="61"/>
        <end position="82"/>
    </location>
</feature>
<evidence type="ECO:0000313" key="7">
    <source>
        <dbReference type="Proteomes" id="UP000664617"/>
    </source>
</evidence>
<dbReference type="EMBL" id="JAFMPK010000047">
    <property type="protein sequence ID" value="MBO0610484.1"/>
    <property type="molecule type" value="Genomic_DNA"/>
</dbReference>
<dbReference type="CDD" id="cd13963">
    <property type="entry name" value="PT_UbiA_2"/>
    <property type="match status" value="1"/>
</dbReference>
<dbReference type="PANTHER" id="PTHR42723:SF1">
    <property type="entry name" value="CHLOROPHYLL SYNTHASE, CHLOROPLASTIC"/>
    <property type="match status" value="1"/>
</dbReference>
<feature type="transmembrane region" description="Helical" evidence="5">
    <location>
        <begin position="180"/>
        <end position="196"/>
    </location>
</feature>
<evidence type="ECO:0000256" key="5">
    <source>
        <dbReference type="SAM" id="Phobius"/>
    </source>
</evidence>
<accession>A0ABS3IDN5</accession>
<protein>
    <submittedName>
        <fullName evidence="6">UbiA prenyltransferase family protein</fullName>
    </submittedName>
</protein>
<keyword evidence="7" id="KW-1185">Reference proteome</keyword>
<reference evidence="7" key="1">
    <citation type="submission" date="2023-07" db="EMBL/GenBank/DDBJ databases">
        <title>Myceligenerans salitolerans sp. nov., a halotolerant actinomycete isolated from a salt lake in Xinjiang, China.</title>
        <authorList>
            <person name="Guan T."/>
        </authorList>
    </citation>
    <scope>NUCLEOTIDE SEQUENCE [LARGE SCALE GENOMIC DNA]</scope>
    <source>
        <strain evidence="7">XHU 5031</strain>
    </source>
</reference>
<keyword evidence="3 5" id="KW-1133">Transmembrane helix</keyword>
<keyword evidence="2 5" id="KW-0812">Transmembrane</keyword>
<feature type="transmembrane region" description="Helical" evidence="5">
    <location>
        <begin position="216"/>
        <end position="237"/>
    </location>
</feature>
<dbReference type="Pfam" id="PF01040">
    <property type="entry name" value="UbiA"/>
    <property type="match status" value="1"/>
</dbReference>
<organism evidence="6 7">
    <name type="scientific">Myceligenerans salitolerans</name>
    <dbReference type="NCBI Taxonomy" id="1230528"/>
    <lineage>
        <taxon>Bacteria</taxon>
        <taxon>Bacillati</taxon>
        <taxon>Actinomycetota</taxon>
        <taxon>Actinomycetes</taxon>
        <taxon>Micrococcales</taxon>
        <taxon>Promicromonosporaceae</taxon>
        <taxon>Myceligenerans</taxon>
    </lineage>
</organism>
<evidence type="ECO:0000313" key="6">
    <source>
        <dbReference type="EMBL" id="MBO0610484.1"/>
    </source>
</evidence>
<evidence type="ECO:0000256" key="3">
    <source>
        <dbReference type="ARBA" id="ARBA00022989"/>
    </source>
</evidence>
<evidence type="ECO:0000256" key="1">
    <source>
        <dbReference type="ARBA" id="ARBA00004141"/>
    </source>
</evidence>
<dbReference type="Gene3D" id="1.10.357.140">
    <property type="entry name" value="UbiA prenyltransferase"/>
    <property type="match status" value="1"/>
</dbReference>
<feature type="transmembrane region" description="Helical" evidence="5">
    <location>
        <begin position="103"/>
        <end position="125"/>
    </location>
</feature>
<dbReference type="RefSeq" id="WP_207276415.1">
    <property type="nucleotide sequence ID" value="NZ_JAFMPK010000047.1"/>
</dbReference>
<sequence length="308" mass="32434">MDVLTPEIRGPRTPDTAATTAREKAADLWRLLRPQQWVKNVFVVPIGMLGVTAWDTAALDLAWALALFIAGSSAVYVVNDVIDRDADRLHPLKRSRPVASGRVPVPAAVVLAAGLLAAVGLLMALRPITDSWPVAAYLLLNVGYSFGLKRIAVLDIAIVAGGFALRYLQGSIAAEGEPSVLLAASVFAACMMFAAGKRRHEIGLADARHRSALAGYSVPFLDQLIGLAAVTTLLTYALHVNEIFSAGASGVFVLLSAVLVAGLVVRYLQLVLVKRQGGDPSKDIASDRVTIVVGILTGVCLVVGTVLP</sequence>
<comment type="caution">
    <text evidence="6">The sequence shown here is derived from an EMBL/GenBank/DDBJ whole genome shotgun (WGS) entry which is preliminary data.</text>
</comment>
<feature type="transmembrane region" description="Helical" evidence="5">
    <location>
        <begin position="289"/>
        <end position="307"/>
    </location>
</feature>